<dbReference type="PROSITE" id="PS51257">
    <property type="entry name" value="PROKAR_LIPOPROTEIN"/>
    <property type="match status" value="1"/>
</dbReference>
<evidence type="ECO:0000313" key="3">
    <source>
        <dbReference type="EMBL" id="SLM26300.1"/>
    </source>
</evidence>
<evidence type="ECO:0000313" key="4">
    <source>
        <dbReference type="Proteomes" id="UP000191133"/>
    </source>
</evidence>
<dbReference type="Proteomes" id="UP000191133">
    <property type="component" value="Unassembled WGS sequence"/>
</dbReference>
<feature type="signal peptide" evidence="1">
    <location>
        <begin position="1"/>
        <end position="26"/>
    </location>
</feature>
<dbReference type="Pfam" id="PF04264">
    <property type="entry name" value="YceI"/>
    <property type="match status" value="1"/>
</dbReference>
<evidence type="ECO:0000256" key="1">
    <source>
        <dbReference type="SAM" id="SignalP"/>
    </source>
</evidence>
<organism evidence="3 4">
    <name type="scientific">Stenotrophomonas indicatrix</name>
    <dbReference type="NCBI Taxonomy" id="2045451"/>
    <lineage>
        <taxon>Bacteria</taxon>
        <taxon>Pseudomonadati</taxon>
        <taxon>Pseudomonadota</taxon>
        <taxon>Gammaproteobacteria</taxon>
        <taxon>Lysobacterales</taxon>
        <taxon>Lysobacteraceae</taxon>
        <taxon>Stenotrophomonas</taxon>
    </lineage>
</organism>
<dbReference type="EMBL" id="FWEU01000007">
    <property type="protein sequence ID" value="SLM26300.1"/>
    <property type="molecule type" value="Genomic_DNA"/>
</dbReference>
<dbReference type="InterPro" id="IPR007372">
    <property type="entry name" value="Lipid/polyisoprenoid-bd_YceI"/>
</dbReference>
<keyword evidence="1" id="KW-0732">Signal</keyword>
<name>A0A1W1H3Z4_9GAMM</name>
<dbReference type="GeneID" id="64103025"/>
<accession>A0A1W1H3Z4</accession>
<dbReference type="PANTHER" id="PTHR34406">
    <property type="entry name" value="PROTEIN YCEI"/>
    <property type="match status" value="1"/>
</dbReference>
<reference evidence="4" key="1">
    <citation type="submission" date="2016-10" db="EMBL/GenBank/DDBJ databases">
        <authorList>
            <person name="Varghese N."/>
        </authorList>
    </citation>
    <scope>NUCLEOTIDE SEQUENCE [LARGE SCALE GENOMIC DNA]</scope>
    <source>
        <strain evidence="4">92MFCol6.1</strain>
    </source>
</reference>
<dbReference type="RefSeq" id="WP_025878214.1">
    <property type="nucleotide sequence ID" value="NZ_CBCSJV010000012.1"/>
</dbReference>
<gene>
    <name evidence="3" type="ORF">SAMN04488690_4064</name>
</gene>
<dbReference type="SMART" id="SM00867">
    <property type="entry name" value="YceI"/>
    <property type="match status" value="1"/>
</dbReference>
<proteinExistence type="predicted"/>
<sequence>MSATRKLLLPLALTLAIAACSKPADTAAPAADAAAPAATEQAATTPAADAAAAAPAAAAITIASGTYKLDPTHTDVLAQWSHFGFSNPSAHFGNAEGTLVYDATDVTKSTVEVKLPLSGLNSFTAKFDEHLKSADFFDAAKFPAASFKSTKVESAGTNKLTVTGDLTIKDITKPVTLDVTVNGGGEHPMAKVPAAGFDATTTIKRSDFGVGAYAPNVSDEVKIRITTEATGEKPAA</sequence>
<feature type="chain" id="PRO_5010691504" evidence="1">
    <location>
        <begin position="27"/>
        <end position="236"/>
    </location>
</feature>
<dbReference type="PANTHER" id="PTHR34406:SF1">
    <property type="entry name" value="PROTEIN YCEI"/>
    <property type="match status" value="1"/>
</dbReference>
<dbReference type="SUPFAM" id="SSF101874">
    <property type="entry name" value="YceI-like"/>
    <property type="match status" value="1"/>
</dbReference>
<dbReference type="InterPro" id="IPR036761">
    <property type="entry name" value="TTHA0802/YceI-like_sf"/>
</dbReference>
<evidence type="ECO:0000259" key="2">
    <source>
        <dbReference type="SMART" id="SM00867"/>
    </source>
</evidence>
<dbReference type="Gene3D" id="2.40.128.110">
    <property type="entry name" value="Lipid/polyisoprenoid-binding, YceI-like"/>
    <property type="match status" value="1"/>
</dbReference>
<feature type="domain" description="Lipid/polyisoprenoid-binding YceI-like" evidence="2">
    <location>
        <begin position="66"/>
        <end position="230"/>
    </location>
</feature>
<dbReference type="AlphaFoldDB" id="A0A1W1H3Z4"/>
<protein>
    <submittedName>
        <fullName evidence="3">Polyisoprenoid-binding protein YceI</fullName>
    </submittedName>
</protein>